<proteinExistence type="predicted"/>
<dbReference type="KEGG" id="dfl:DFE_3087"/>
<dbReference type="EMBL" id="AP017378">
    <property type="protein sequence ID" value="BBD09813.1"/>
    <property type="molecule type" value="Genomic_DNA"/>
</dbReference>
<reference evidence="1 2" key="1">
    <citation type="journal article" date="2018" name="Sci. Adv.">
        <title>Multi-heme cytochromes provide a pathway for survival in energy-limited environments.</title>
        <authorList>
            <person name="Deng X."/>
            <person name="Dohmae N."/>
            <person name="Nealson K.H."/>
            <person name="Hashimoto K."/>
            <person name="Okamoto A."/>
        </authorList>
    </citation>
    <scope>NUCLEOTIDE SEQUENCE [LARGE SCALE GENOMIC DNA]</scope>
    <source>
        <strain evidence="1 2">IS5</strain>
    </source>
</reference>
<evidence type="ECO:0000313" key="1">
    <source>
        <dbReference type="EMBL" id="BBD09813.1"/>
    </source>
</evidence>
<dbReference type="AlphaFoldDB" id="A0A2Z6B2X5"/>
<accession>A0A2Z6B2X5</accession>
<evidence type="ECO:0000313" key="2">
    <source>
        <dbReference type="Proteomes" id="UP000269883"/>
    </source>
</evidence>
<name>A0A2Z6B2X5_9BACT</name>
<dbReference type="Proteomes" id="UP000269883">
    <property type="component" value="Chromosome"/>
</dbReference>
<protein>
    <submittedName>
        <fullName evidence="1">Uncharacterized protein</fullName>
    </submittedName>
</protein>
<gene>
    <name evidence="1" type="ORF">DFE_3087</name>
</gene>
<organism evidence="1 2">
    <name type="scientific">Desulfovibrio ferrophilus</name>
    <dbReference type="NCBI Taxonomy" id="241368"/>
    <lineage>
        <taxon>Bacteria</taxon>
        <taxon>Pseudomonadati</taxon>
        <taxon>Thermodesulfobacteriota</taxon>
        <taxon>Desulfovibrionia</taxon>
        <taxon>Desulfovibrionales</taxon>
        <taxon>Desulfovibrionaceae</taxon>
        <taxon>Desulfovibrio</taxon>
    </lineage>
</organism>
<keyword evidence="2" id="KW-1185">Reference proteome</keyword>
<sequence>MRRDGRAPFNMGRLRRRVPSISMGDGEQAGYGWSKMACMSDRGDIAFARGCALACNNRF</sequence>